<dbReference type="Pfam" id="PF04972">
    <property type="entry name" value="BON"/>
    <property type="match status" value="3"/>
</dbReference>
<name>A0A1G4T2Y8_9CAUL</name>
<proteinExistence type="predicted"/>
<evidence type="ECO:0000313" key="3">
    <source>
        <dbReference type="EMBL" id="SCW75661.1"/>
    </source>
</evidence>
<dbReference type="OrthoDB" id="870892at2"/>
<dbReference type="STRING" id="260084.SAMN02927928_3194"/>
<keyword evidence="1" id="KW-0732">Signal</keyword>
<keyword evidence="4" id="KW-1185">Reference proteome</keyword>
<gene>
    <name evidence="3" type="ORF">SAMN02927928_3194</name>
</gene>
<sequence length="215" mass="23380">MKDDQLHQDVLDELDFEPSINAAHIGVAVDDGIVTLTGEVGSFAEKYNAERAVRRVKGVHGIVEHIKVVFPSDKVTGDAEIAERVLASLKWSALVPADRVTVKVENGWVALNGELDWQFQKSAAEAAVRRLSGIKGISNLIKLPPQVAGTNVKQRIEDALKRNAEVEAQRIQVGVNGSKVILNGSVDTWHERNVAESAAWAVPGVTMVEDHLRIA</sequence>
<dbReference type="PROSITE" id="PS50914">
    <property type="entry name" value="BON"/>
    <property type="match status" value="3"/>
</dbReference>
<dbReference type="SMART" id="SM00749">
    <property type="entry name" value="BON"/>
    <property type="match status" value="3"/>
</dbReference>
<dbReference type="InterPro" id="IPR051686">
    <property type="entry name" value="Lipoprotein_DolP"/>
</dbReference>
<reference evidence="4" key="1">
    <citation type="submission" date="2016-10" db="EMBL/GenBank/DDBJ databases">
        <authorList>
            <person name="Varghese N."/>
            <person name="Submissions S."/>
        </authorList>
    </citation>
    <scope>NUCLEOTIDE SEQUENCE [LARGE SCALE GENOMIC DNA]</scope>
    <source>
        <strain evidence="4">CGMCC 1.3431</strain>
    </source>
</reference>
<feature type="domain" description="BON" evidence="2">
    <location>
        <begin position="77"/>
        <end position="145"/>
    </location>
</feature>
<evidence type="ECO:0000313" key="4">
    <source>
        <dbReference type="Proteomes" id="UP000199150"/>
    </source>
</evidence>
<organism evidence="3 4">
    <name type="scientific">Asticcacaulis taihuensis</name>
    <dbReference type="NCBI Taxonomy" id="260084"/>
    <lineage>
        <taxon>Bacteria</taxon>
        <taxon>Pseudomonadati</taxon>
        <taxon>Pseudomonadota</taxon>
        <taxon>Alphaproteobacteria</taxon>
        <taxon>Caulobacterales</taxon>
        <taxon>Caulobacteraceae</taxon>
        <taxon>Asticcacaulis</taxon>
    </lineage>
</organism>
<evidence type="ECO:0000256" key="1">
    <source>
        <dbReference type="ARBA" id="ARBA00022729"/>
    </source>
</evidence>
<evidence type="ECO:0000259" key="2">
    <source>
        <dbReference type="PROSITE" id="PS50914"/>
    </source>
</evidence>
<dbReference type="InterPro" id="IPR014004">
    <property type="entry name" value="Transpt-assoc_nodulatn_dom_bac"/>
</dbReference>
<dbReference type="RefSeq" id="WP_090649977.1">
    <property type="nucleotide sequence ID" value="NZ_CBCRYE010000005.1"/>
</dbReference>
<dbReference type="AlphaFoldDB" id="A0A1G4T2Y8"/>
<dbReference type="Proteomes" id="UP000199150">
    <property type="component" value="Unassembled WGS sequence"/>
</dbReference>
<accession>A0A1G4T2Y8</accession>
<dbReference type="PANTHER" id="PTHR34606:SF4">
    <property type="entry name" value="OUTER MEMBRANE LIPOPROTEIN DOLP"/>
    <property type="match status" value="1"/>
</dbReference>
<feature type="domain" description="BON" evidence="2">
    <location>
        <begin position="148"/>
        <end position="215"/>
    </location>
</feature>
<feature type="domain" description="BON" evidence="2">
    <location>
        <begin position="2"/>
        <end position="70"/>
    </location>
</feature>
<dbReference type="InterPro" id="IPR007055">
    <property type="entry name" value="BON_dom"/>
</dbReference>
<protein>
    <submittedName>
        <fullName evidence="3">Osmotically-inducible protein OsmY, contains BON domain</fullName>
    </submittedName>
</protein>
<dbReference type="PANTHER" id="PTHR34606">
    <property type="entry name" value="BON DOMAIN-CONTAINING PROTEIN"/>
    <property type="match status" value="1"/>
</dbReference>
<dbReference type="Gene3D" id="3.30.1340.30">
    <property type="match status" value="3"/>
</dbReference>
<dbReference type="EMBL" id="FMTS01000006">
    <property type="protein sequence ID" value="SCW75661.1"/>
    <property type="molecule type" value="Genomic_DNA"/>
</dbReference>